<dbReference type="SUPFAM" id="SSF51905">
    <property type="entry name" value="FAD/NAD(P)-binding domain"/>
    <property type="match status" value="1"/>
</dbReference>
<proteinExistence type="predicted"/>
<dbReference type="PANTHER" id="PTHR43004">
    <property type="entry name" value="TRK SYSTEM POTASSIUM UPTAKE PROTEIN"/>
    <property type="match status" value="1"/>
</dbReference>
<evidence type="ECO:0000313" key="5">
    <source>
        <dbReference type="EnsemblProtists" id="EOD05152"/>
    </source>
</evidence>
<dbReference type="GO" id="GO:0071949">
    <property type="term" value="F:FAD binding"/>
    <property type="evidence" value="ECO:0007669"/>
    <property type="project" value="InterPro"/>
</dbReference>
<dbReference type="STRING" id="2903.R1B7G2"/>
<comment type="cofactor">
    <cofactor evidence="1">
        <name>FAD</name>
        <dbReference type="ChEBI" id="CHEBI:57692"/>
    </cofactor>
</comment>
<dbReference type="GO" id="GO:0016709">
    <property type="term" value="F:oxidoreductase activity, acting on paired donors, with incorporation or reduction of molecular oxygen, NAD(P)H as one donor, and incorporation of one atom of oxygen"/>
    <property type="evidence" value="ECO:0007669"/>
    <property type="project" value="UniProtKB-ARBA"/>
</dbReference>
<dbReference type="Proteomes" id="UP000013827">
    <property type="component" value="Unassembled WGS sequence"/>
</dbReference>
<accession>A0A0D3I1L7</accession>
<reference evidence="5" key="2">
    <citation type="submission" date="2024-10" db="UniProtKB">
        <authorList>
            <consortium name="EnsemblProtists"/>
        </authorList>
    </citation>
    <scope>IDENTIFICATION</scope>
</reference>
<dbReference type="PANTHER" id="PTHR43004:SF19">
    <property type="entry name" value="BINDING MONOOXYGENASE, PUTATIVE (JCVI)-RELATED"/>
    <property type="match status" value="1"/>
</dbReference>
<keyword evidence="6" id="KW-1185">Reference proteome</keyword>
<feature type="domain" description="FAD-binding" evidence="4">
    <location>
        <begin position="13"/>
        <end position="387"/>
    </location>
</feature>
<organism evidence="5 6">
    <name type="scientific">Emiliania huxleyi (strain CCMP1516)</name>
    <dbReference type="NCBI Taxonomy" id="280463"/>
    <lineage>
        <taxon>Eukaryota</taxon>
        <taxon>Haptista</taxon>
        <taxon>Haptophyta</taxon>
        <taxon>Prymnesiophyceae</taxon>
        <taxon>Isochrysidales</taxon>
        <taxon>Noelaerhabdaceae</taxon>
        <taxon>Emiliania</taxon>
    </lineage>
</organism>
<name>A0A0D3I1L7_EMIH1</name>
<dbReference type="Gene3D" id="3.40.30.120">
    <property type="match status" value="1"/>
</dbReference>
<dbReference type="KEGG" id="ehx:EMIHUDRAFT_220257"/>
<dbReference type="OMA" id="TIEREPM"/>
<dbReference type="PRINTS" id="PR00420">
    <property type="entry name" value="RNGMNOXGNASE"/>
</dbReference>
<dbReference type="InterPro" id="IPR036188">
    <property type="entry name" value="FAD/NAD-bd_sf"/>
</dbReference>
<sequence length="652" mass="71043">MSFDGRSSEMATVDVLVVGAGPVGITAAIALAEKGVHVRIVDSNLAPVILTKASGTQARTLEQLPERVVAAMQAGSVTALMARVWENTDQGKAAVLSIDMRGRTDTFEGVLAQEQWRTEKVLSEYFETLPGVRGRMKIERGTKLVSFEADDLGVTCELDTPAGKQMLACGWLLAADGGRSTIRKALGLSFDGETMDENFLALHATFDGLGECCWSDGIHTTEVGLSKGSGMAPGLFFSMPMPEDSPRAQLLIVDLDEAQSASFLTGEADSHGRPLLRPPRDDEVPEIARVRGFGTSELRVVPGSVKWCTGFKVNSRLVEHYRSDRVFLCGDACHCHSPLGGQGMNMGMQDALNLAWKLAMVVRGQARIDGPLLDTYEAERRGTDERICRAIERAAHGAASRNPLVFFIRGSLQRLAGMLPALHGTAVRAVAMQIHSYRDCALSREHWERPPAFPPLPVSRIFPAGGYRRRQNLYRWVGHRIRAGDRLPNFDLPGAQQGLPARRLYPYNHGWMLLLCEGYAHENADLARNLSSVKILSAAELNALGKEIKSHSRGVIETVVTLPASHPALEVLGVQAQCLMLVRPDSHVALRSEPARLGSVLRYLESAVGVKGLSWDRAGCPPSSPRFDYLPVVVWASVAAAAVAIQLRRWPR</sequence>
<protein>
    <recommendedName>
        <fullName evidence="4">FAD-binding domain-containing protein</fullName>
    </recommendedName>
</protein>
<evidence type="ECO:0000256" key="2">
    <source>
        <dbReference type="ARBA" id="ARBA00022630"/>
    </source>
</evidence>
<keyword evidence="2" id="KW-0285">Flavoprotein</keyword>
<dbReference type="Gene3D" id="3.30.70.2450">
    <property type="match status" value="1"/>
</dbReference>
<evidence type="ECO:0000259" key="4">
    <source>
        <dbReference type="Pfam" id="PF01494"/>
    </source>
</evidence>
<reference evidence="6" key="1">
    <citation type="journal article" date="2013" name="Nature">
        <title>Pan genome of the phytoplankton Emiliania underpins its global distribution.</title>
        <authorList>
            <person name="Read B.A."/>
            <person name="Kegel J."/>
            <person name="Klute M.J."/>
            <person name="Kuo A."/>
            <person name="Lefebvre S.C."/>
            <person name="Maumus F."/>
            <person name="Mayer C."/>
            <person name="Miller J."/>
            <person name="Monier A."/>
            <person name="Salamov A."/>
            <person name="Young J."/>
            <person name="Aguilar M."/>
            <person name="Claverie J.M."/>
            <person name="Frickenhaus S."/>
            <person name="Gonzalez K."/>
            <person name="Herman E.K."/>
            <person name="Lin Y.C."/>
            <person name="Napier J."/>
            <person name="Ogata H."/>
            <person name="Sarno A.F."/>
            <person name="Shmutz J."/>
            <person name="Schroeder D."/>
            <person name="de Vargas C."/>
            <person name="Verret F."/>
            <person name="von Dassow P."/>
            <person name="Valentin K."/>
            <person name="Van de Peer Y."/>
            <person name="Wheeler G."/>
            <person name="Dacks J.B."/>
            <person name="Delwiche C.F."/>
            <person name="Dyhrman S.T."/>
            <person name="Glockner G."/>
            <person name="John U."/>
            <person name="Richards T."/>
            <person name="Worden A.Z."/>
            <person name="Zhang X."/>
            <person name="Grigoriev I.V."/>
            <person name="Allen A.E."/>
            <person name="Bidle K."/>
            <person name="Borodovsky M."/>
            <person name="Bowler C."/>
            <person name="Brownlee C."/>
            <person name="Cock J.M."/>
            <person name="Elias M."/>
            <person name="Gladyshev V.N."/>
            <person name="Groth M."/>
            <person name="Guda C."/>
            <person name="Hadaegh A."/>
            <person name="Iglesias-Rodriguez M.D."/>
            <person name="Jenkins J."/>
            <person name="Jones B.M."/>
            <person name="Lawson T."/>
            <person name="Leese F."/>
            <person name="Lindquist E."/>
            <person name="Lobanov A."/>
            <person name="Lomsadze A."/>
            <person name="Malik S.B."/>
            <person name="Marsh M.E."/>
            <person name="Mackinder L."/>
            <person name="Mock T."/>
            <person name="Mueller-Roeber B."/>
            <person name="Pagarete A."/>
            <person name="Parker M."/>
            <person name="Probert I."/>
            <person name="Quesneville H."/>
            <person name="Raines C."/>
            <person name="Rensing S.A."/>
            <person name="Riano-Pachon D.M."/>
            <person name="Richier S."/>
            <person name="Rokitta S."/>
            <person name="Shiraiwa Y."/>
            <person name="Soanes D.M."/>
            <person name="van der Giezen M."/>
            <person name="Wahlund T.M."/>
            <person name="Williams B."/>
            <person name="Wilson W."/>
            <person name="Wolfe G."/>
            <person name="Wurch L.L."/>
        </authorList>
    </citation>
    <scope>NUCLEOTIDE SEQUENCE</scope>
</reference>
<dbReference type="Pfam" id="PF01494">
    <property type="entry name" value="FAD_binding_3"/>
    <property type="match status" value="1"/>
</dbReference>
<dbReference type="GeneID" id="17251327"/>
<dbReference type="InterPro" id="IPR050641">
    <property type="entry name" value="RIFMO-like"/>
</dbReference>
<evidence type="ECO:0000313" key="6">
    <source>
        <dbReference type="Proteomes" id="UP000013827"/>
    </source>
</evidence>
<dbReference type="HOGENOM" id="CLU_009665_20_3_1"/>
<dbReference type="Gene3D" id="3.50.50.60">
    <property type="entry name" value="FAD/NAD(P)-binding domain"/>
    <property type="match status" value="1"/>
</dbReference>
<dbReference type="RefSeq" id="XP_005757581.1">
    <property type="nucleotide sequence ID" value="XM_005757524.1"/>
</dbReference>
<evidence type="ECO:0000256" key="1">
    <source>
        <dbReference type="ARBA" id="ARBA00001974"/>
    </source>
</evidence>
<dbReference type="eggNOG" id="KOG3855">
    <property type="taxonomic scope" value="Eukaryota"/>
</dbReference>
<dbReference type="EnsemblProtists" id="EOD05152">
    <property type="protein sequence ID" value="EOD05152"/>
    <property type="gene ID" value="EMIHUDRAFT_220257"/>
</dbReference>
<keyword evidence="3" id="KW-0274">FAD</keyword>
<dbReference type="PaxDb" id="2903-EOD05152"/>
<evidence type="ECO:0000256" key="3">
    <source>
        <dbReference type="ARBA" id="ARBA00022827"/>
    </source>
</evidence>
<dbReference type="InterPro" id="IPR002938">
    <property type="entry name" value="FAD-bd"/>
</dbReference>
<dbReference type="AlphaFoldDB" id="A0A0D3I1L7"/>